<sequence>MEIKFTVVFFTLLIYDVTADVCEQHICQCNAFDAYVDCSGRQLTDIPSGIPINTTHLDLSVNNLTTVSSTALKDLLNLTTINLSWNKFENDGIEPGALDLPMLTTVDLAQNDIETFPSKIFSKTLTSLNYSHNNMGAMEAGDFAETPSLVFLDISDNGLEAIPSEPSSFSSLKNINELWIADNNLRTLDPMVLGNQFMPHLSIIYVGGNPWYCDCHLKWLKQMSELPSGVIQEIHSIRCSGPDPLKDKRFDKLRAEDFVCK</sequence>
<dbReference type="InterPro" id="IPR000483">
    <property type="entry name" value="Cys-rich_flank_reg_C"/>
</dbReference>
<keyword evidence="2 4" id="KW-0732">Signal</keyword>
<name>A0ABQ9FYY3_TEGGR</name>
<dbReference type="InterPro" id="IPR050541">
    <property type="entry name" value="LRR_TM_domain-containing"/>
</dbReference>
<dbReference type="SUPFAM" id="SSF52058">
    <property type="entry name" value="L domain-like"/>
    <property type="match status" value="1"/>
</dbReference>
<feature type="chain" id="PRO_5045475518" evidence="4">
    <location>
        <begin position="20"/>
        <end position="261"/>
    </location>
</feature>
<feature type="domain" description="LRRCT" evidence="6">
    <location>
        <begin position="209"/>
        <end position="261"/>
    </location>
</feature>
<keyword evidence="8" id="KW-1185">Reference proteome</keyword>
<dbReference type="EMBL" id="JARBDR010000002">
    <property type="protein sequence ID" value="KAJ8322443.1"/>
    <property type="molecule type" value="Genomic_DNA"/>
</dbReference>
<protein>
    <submittedName>
        <fullName evidence="7">Uncharacterized protein</fullName>
    </submittedName>
</protein>
<dbReference type="PANTHER" id="PTHR24369">
    <property type="entry name" value="ANTIGEN BSP, PUTATIVE-RELATED"/>
    <property type="match status" value="1"/>
</dbReference>
<keyword evidence="1" id="KW-0433">Leucine-rich repeat</keyword>
<dbReference type="PANTHER" id="PTHR24369:SF210">
    <property type="entry name" value="CHAOPTIN-RELATED"/>
    <property type="match status" value="1"/>
</dbReference>
<organism evidence="7 8">
    <name type="scientific">Tegillarca granosa</name>
    <name type="common">Malaysian cockle</name>
    <name type="synonym">Anadara granosa</name>
    <dbReference type="NCBI Taxonomy" id="220873"/>
    <lineage>
        <taxon>Eukaryota</taxon>
        <taxon>Metazoa</taxon>
        <taxon>Spiralia</taxon>
        <taxon>Lophotrochozoa</taxon>
        <taxon>Mollusca</taxon>
        <taxon>Bivalvia</taxon>
        <taxon>Autobranchia</taxon>
        <taxon>Pteriomorphia</taxon>
        <taxon>Arcoida</taxon>
        <taxon>Arcoidea</taxon>
        <taxon>Arcidae</taxon>
        <taxon>Tegillarca</taxon>
    </lineage>
</organism>
<evidence type="ECO:0000259" key="6">
    <source>
        <dbReference type="SMART" id="SM00082"/>
    </source>
</evidence>
<evidence type="ECO:0000256" key="3">
    <source>
        <dbReference type="ARBA" id="ARBA00022737"/>
    </source>
</evidence>
<feature type="signal peptide" evidence="4">
    <location>
        <begin position="1"/>
        <end position="19"/>
    </location>
</feature>
<dbReference type="Pfam" id="PF13516">
    <property type="entry name" value="LRR_6"/>
    <property type="match status" value="1"/>
</dbReference>
<proteinExistence type="predicted"/>
<dbReference type="Proteomes" id="UP001217089">
    <property type="component" value="Unassembled WGS sequence"/>
</dbReference>
<dbReference type="Pfam" id="PF13855">
    <property type="entry name" value="LRR_8"/>
    <property type="match status" value="1"/>
</dbReference>
<evidence type="ECO:0000256" key="4">
    <source>
        <dbReference type="SAM" id="SignalP"/>
    </source>
</evidence>
<dbReference type="InterPro" id="IPR000372">
    <property type="entry name" value="LRRNT"/>
</dbReference>
<accession>A0ABQ9FYY3</accession>
<evidence type="ECO:0000256" key="2">
    <source>
        <dbReference type="ARBA" id="ARBA00022729"/>
    </source>
</evidence>
<dbReference type="InterPro" id="IPR003591">
    <property type="entry name" value="Leu-rich_rpt_typical-subtyp"/>
</dbReference>
<comment type="caution">
    <text evidence="7">The sequence shown here is derived from an EMBL/GenBank/DDBJ whole genome shotgun (WGS) entry which is preliminary data.</text>
</comment>
<evidence type="ECO:0000259" key="5">
    <source>
        <dbReference type="SMART" id="SM00013"/>
    </source>
</evidence>
<evidence type="ECO:0000313" key="7">
    <source>
        <dbReference type="EMBL" id="KAJ8322443.1"/>
    </source>
</evidence>
<dbReference type="Gene3D" id="3.80.10.10">
    <property type="entry name" value="Ribonuclease Inhibitor"/>
    <property type="match status" value="2"/>
</dbReference>
<dbReference type="InterPro" id="IPR001611">
    <property type="entry name" value="Leu-rich_rpt"/>
</dbReference>
<feature type="domain" description="LRRNT" evidence="5">
    <location>
        <begin position="21"/>
        <end position="56"/>
    </location>
</feature>
<dbReference type="SMART" id="SM00013">
    <property type="entry name" value="LRRNT"/>
    <property type="match status" value="1"/>
</dbReference>
<dbReference type="SMART" id="SM00369">
    <property type="entry name" value="LRR_TYP"/>
    <property type="match status" value="4"/>
</dbReference>
<dbReference type="InterPro" id="IPR032675">
    <property type="entry name" value="LRR_dom_sf"/>
</dbReference>
<evidence type="ECO:0000256" key="1">
    <source>
        <dbReference type="ARBA" id="ARBA00022614"/>
    </source>
</evidence>
<keyword evidence="3" id="KW-0677">Repeat</keyword>
<gene>
    <name evidence="7" type="ORF">KUTeg_000003</name>
</gene>
<dbReference type="SMART" id="SM00082">
    <property type="entry name" value="LRRCT"/>
    <property type="match status" value="1"/>
</dbReference>
<reference evidence="7 8" key="1">
    <citation type="submission" date="2022-12" db="EMBL/GenBank/DDBJ databases">
        <title>Chromosome-level genome of Tegillarca granosa.</title>
        <authorList>
            <person name="Kim J."/>
        </authorList>
    </citation>
    <scope>NUCLEOTIDE SEQUENCE [LARGE SCALE GENOMIC DNA]</scope>
    <source>
        <strain evidence="7">Teg-2019</strain>
        <tissue evidence="7">Adductor muscle</tissue>
    </source>
</reference>
<evidence type="ECO:0000313" key="8">
    <source>
        <dbReference type="Proteomes" id="UP001217089"/>
    </source>
</evidence>